<dbReference type="InterPro" id="IPR036390">
    <property type="entry name" value="WH_DNA-bd_sf"/>
</dbReference>
<protein>
    <submittedName>
        <fullName evidence="6">LysR family transcriptional regulator</fullName>
    </submittedName>
</protein>
<evidence type="ECO:0000256" key="2">
    <source>
        <dbReference type="ARBA" id="ARBA00023015"/>
    </source>
</evidence>
<dbReference type="EMBL" id="JACRWE010000007">
    <property type="protein sequence ID" value="MBC5997791.1"/>
    <property type="molecule type" value="Genomic_DNA"/>
</dbReference>
<evidence type="ECO:0000259" key="5">
    <source>
        <dbReference type="PROSITE" id="PS50931"/>
    </source>
</evidence>
<feature type="domain" description="HTH lysR-type" evidence="5">
    <location>
        <begin position="1"/>
        <end position="59"/>
    </location>
</feature>
<evidence type="ECO:0000256" key="4">
    <source>
        <dbReference type="ARBA" id="ARBA00023163"/>
    </source>
</evidence>
<keyword evidence="3" id="KW-0238">DNA-binding</keyword>
<evidence type="ECO:0000256" key="1">
    <source>
        <dbReference type="ARBA" id="ARBA00009437"/>
    </source>
</evidence>
<gene>
    <name evidence="6" type="ORF">H8923_13585</name>
</gene>
<dbReference type="PANTHER" id="PTHR30126:SF39">
    <property type="entry name" value="HTH-TYPE TRANSCRIPTIONAL REGULATOR CYSL"/>
    <property type="match status" value="1"/>
</dbReference>
<dbReference type="Gene3D" id="3.40.190.290">
    <property type="match status" value="1"/>
</dbReference>
<dbReference type="InterPro" id="IPR000847">
    <property type="entry name" value="LysR_HTH_N"/>
</dbReference>
<comment type="similarity">
    <text evidence="1">Belongs to the LysR transcriptional regulatory family.</text>
</comment>
<comment type="caution">
    <text evidence="6">The sequence shown here is derived from an EMBL/GenBank/DDBJ whole genome shotgun (WGS) entry which is preliminary data.</text>
</comment>
<dbReference type="SUPFAM" id="SSF53850">
    <property type="entry name" value="Periplasmic binding protein-like II"/>
    <property type="match status" value="1"/>
</dbReference>
<dbReference type="PROSITE" id="PS50931">
    <property type="entry name" value="HTH_LYSR"/>
    <property type="match status" value="1"/>
</dbReference>
<dbReference type="Pfam" id="PF00126">
    <property type="entry name" value="HTH_1"/>
    <property type="match status" value="1"/>
</dbReference>
<sequence>MFEELKTFISVVEFKNFTKAGNHLNLSQPTVSTHIKNLENYFGTTLINRSIKQKNIFITEKGYILYKRAKEIINLMDVTYREISNNSNTITGTIKIGASSTIGDYILPKFLSIFSEKYPDINVEIFIENTSSVCADIRNFILDIGLIEGNLNDSNFNKGYFLKDKLALILPYNPRLYTEDFSFSSLQDQKWILRENGSGTREYLDLFLSKYKILPKNIMIVGSNYAVKESVKNGLGVSIISKFIAYPAVENNEVSIIELDSTFTRNFSYILPKDVNTSDITQLFLRELKLYAASLY</sequence>
<dbReference type="SUPFAM" id="SSF46785">
    <property type="entry name" value="Winged helix' DNA-binding domain"/>
    <property type="match status" value="1"/>
</dbReference>
<dbReference type="PANTHER" id="PTHR30126">
    <property type="entry name" value="HTH-TYPE TRANSCRIPTIONAL REGULATOR"/>
    <property type="match status" value="1"/>
</dbReference>
<keyword evidence="4" id="KW-0804">Transcription</keyword>
<dbReference type="InterPro" id="IPR005119">
    <property type="entry name" value="LysR_subst-bd"/>
</dbReference>
<name>A0ABR7JT47_9FIRM</name>
<dbReference type="RefSeq" id="WP_153972486.1">
    <property type="nucleotide sequence ID" value="NZ_JACRWE010000007.1"/>
</dbReference>
<evidence type="ECO:0000313" key="6">
    <source>
        <dbReference type="EMBL" id="MBC5997791.1"/>
    </source>
</evidence>
<keyword evidence="2" id="KW-0805">Transcription regulation</keyword>
<organism evidence="6 7">
    <name type="scientific">Romboutsia faecis</name>
    <dbReference type="NCBI Taxonomy" id="2764597"/>
    <lineage>
        <taxon>Bacteria</taxon>
        <taxon>Bacillati</taxon>
        <taxon>Bacillota</taxon>
        <taxon>Clostridia</taxon>
        <taxon>Peptostreptococcales</taxon>
        <taxon>Peptostreptococcaceae</taxon>
        <taxon>Romboutsia</taxon>
    </lineage>
</organism>
<proteinExistence type="inferred from homology"/>
<evidence type="ECO:0000313" key="7">
    <source>
        <dbReference type="Proteomes" id="UP000609849"/>
    </source>
</evidence>
<dbReference type="PRINTS" id="PR00039">
    <property type="entry name" value="HTHLYSR"/>
</dbReference>
<accession>A0ABR7JT47</accession>
<dbReference type="Pfam" id="PF03466">
    <property type="entry name" value="LysR_substrate"/>
    <property type="match status" value="1"/>
</dbReference>
<dbReference type="Proteomes" id="UP000609849">
    <property type="component" value="Unassembled WGS sequence"/>
</dbReference>
<dbReference type="Gene3D" id="1.10.10.10">
    <property type="entry name" value="Winged helix-like DNA-binding domain superfamily/Winged helix DNA-binding domain"/>
    <property type="match status" value="1"/>
</dbReference>
<dbReference type="InterPro" id="IPR036388">
    <property type="entry name" value="WH-like_DNA-bd_sf"/>
</dbReference>
<evidence type="ECO:0000256" key="3">
    <source>
        <dbReference type="ARBA" id="ARBA00023125"/>
    </source>
</evidence>
<keyword evidence="7" id="KW-1185">Reference proteome</keyword>
<reference evidence="6 7" key="1">
    <citation type="submission" date="2020-08" db="EMBL/GenBank/DDBJ databases">
        <authorList>
            <person name="Liu C."/>
            <person name="Sun Q."/>
        </authorList>
    </citation>
    <scope>NUCLEOTIDE SEQUENCE [LARGE SCALE GENOMIC DNA]</scope>
    <source>
        <strain evidence="6 7">NSJ-18</strain>
    </source>
</reference>